<dbReference type="AlphaFoldDB" id="A0A5N6RXE8"/>
<protein>
    <submittedName>
        <fullName evidence="2">Uncharacterized protein</fullName>
    </submittedName>
</protein>
<sequence>MEASLVSPMVVDDQFRLEGGHRPVSMESGSSDASSSVSSTVIDERSRLQEASPVSSTGSVWSDGVSDSGSVVASGHAGDGFSSSSDLGPLTLVGPEAAGDGSVSSLVAPASGSVSVPVGVGPVSSGSASMASVECSSPGFAENELIGAVTVAKPLAVSQAWFFGWLRAGVQHDEKLLAKLYVIVERRSRAKLDALSPDRSIEMLRMRKKLASMDDESRQAMATSWLSLQAQE</sequence>
<evidence type="ECO:0000313" key="3">
    <source>
        <dbReference type="Proteomes" id="UP000327013"/>
    </source>
</evidence>
<dbReference type="EMBL" id="CM017328">
    <property type="protein sequence ID" value="KAE8125923.1"/>
    <property type="molecule type" value="Genomic_DNA"/>
</dbReference>
<accession>A0A5N6RXE8</accession>
<gene>
    <name evidence="2" type="ORF">FH972_020684</name>
</gene>
<reference evidence="2 3" key="1">
    <citation type="submission" date="2019-06" db="EMBL/GenBank/DDBJ databases">
        <title>A chromosomal-level reference genome of Carpinus fangiana (Coryloideae, Betulaceae).</title>
        <authorList>
            <person name="Yang X."/>
            <person name="Wang Z."/>
            <person name="Zhang L."/>
            <person name="Hao G."/>
            <person name="Liu J."/>
            <person name="Yang Y."/>
        </authorList>
    </citation>
    <scope>NUCLEOTIDE SEQUENCE [LARGE SCALE GENOMIC DNA]</scope>
    <source>
        <strain evidence="2">Cfa_2016G</strain>
        <tissue evidence="2">Leaf</tissue>
    </source>
</reference>
<evidence type="ECO:0000256" key="1">
    <source>
        <dbReference type="SAM" id="MobiDB-lite"/>
    </source>
</evidence>
<dbReference type="Proteomes" id="UP000327013">
    <property type="component" value="Chromosome 8"/>
</dbReference>
<feature type="compositionally biased region" description="Low complexity" evidence="1">
    <location>
        <begin position="25"/>
        <end position="39"/>
    </location>
</feature>
<proteinExistence type="predicted"/>
<feature type="region of interest" description="Disordered" evidence="1">
    <location>
        <begin position="14"/>
        <end position="65"/>
    </location>
</feature>
<name>A0A5N6RXE8_9ROSI</name>
<keyword evidence="3" id="KW-1185">Reference proteome</keyword>
<feature type="compositionally biased region" description="Low complexity" evidence="1">
    <location>
        <begin position="54"/>
        <end position="65"/>
    </location>
</feature>
<evidence type="ECO:0000313" key="2">
    <source>
        <dbReference type="EMBL" id="KAE8125923.1"/>
    </source>
</evidence>
<organism evidence="2 3">
    <name type="scientific">Carpinus fangiana</name>
    <dbReference type="NCBI Taxonomy" id="176857"/>
    <lineage>
        <taxon>Eukaryota</taxon>
        <taxon>Viridiplantae</taxon>
        <taxon>Streptophyta</taxon>
        <taxon>Embryophyta</taxon>
        <taxon>Tracheophyta</taxon>
        <taxon>Spermatophyta</taxon>
        <taxon>Magnoliopsida</taxon>
        <taxon>eudicotyledons</taxon>
        <taxon>Gunneridae</taxon>
        <taxon>Pentapetalae</taxon>
        <taxon>rosids</taxon>
        <taxon>fabids</taxon>
        <taxon>Fagales</taxon>
        <taxon>Betulaceae</taxon>
        <taxon>Carpinus</taxon>
    </lineage>
</organism>